<dbReference type="InterPro" id="IPR056693">
    <property type="entry name" value="DUF7791"/>
</dbReference>
<dbReference type="Pfam" id="PF05057">
    <property type="entry name" value="DUF676"/>
    <property type="match status" value="1"/>
</dbReference>
<dbReference type="SUPFAM" id="SSF48403">
    <property type="entry name" value="Ankyrin repeat"/>
    <property type="match status" value="2"/>
</dbReference>
<accession>A0AAJ0F7M4</accession>
<keyword evidence="9" id="KW-1185">Reference proteome</keyword>
<comment type="caution">
    <text evidence="8">The sequence shown here is derived from an EMBL/GenBank/DDBJ whole genome shotgun (WGS) entry which is preliminary data.</text>
</comment>
<feature type="repeat" description="ANK" evidence="4">
    <location>
        <begin position="859"/>
        <end position="891"/>
    </location>
</feature>
<comment type="similarity">
    <text evidence="1">Belongs to the putative lipase ROG1 family.</text>
</comment>
<evidence type="ECO:0000256" key="4">
    <source>
        <dbReference type="PROSITE-ProRule" id="PRU00023"/>
    </source>
</evidence>
<feature type="repeat" description="ANK" evidence="4">
    <location>
        <begin position="906"/>
        <end position="938"/>
    </location>
</feature>
<feature type="domain" description="Nephrocystin 3-like N-terminal" evidence="6">
    <location>
        <begin position="318"/>
        <end position="509"/>
    </location>
</feature>
<evidence type="ECO:0000313" key="9">
    <source>
        <dbReference type="Proteomes" id="UP001239445"/>
    </source>
</evidence>
<evidence type="ECO:0000259" key="5">
    <source>
        <dbReference type="Pfam" id="PF05057"/>
    </source>
</evidence>
<dbReference type="Gene3D" id="1.25.40.20">
    <property type="entry name" value="Ankyrin repeat-containing domain"/>
    <property type="match status" value="4"/>
</dbReference>
<feature type="domain" description="DUF676" evidence="5">
    <location>
        <begin position="106"/>
        <end position="173"/>
    </location>
</feature>
<keyword evidence="2" id="KW-0677">Repeat</keyword>
<dbReference type="InterPro" id="IPR029058">
    <property type="entry name" value="AB_hydrolase_fold"/>
</dbReference>
<feature type="domain" description="DUF7791" evidence="7">
    <location>
        <begin position="613"/>
        <end position="715"/>
    </location>
</feature>
<dbReference type="Gene3D" id="3.40.50.1820">
    <property type="entry name" value="alpha/beta hydrolase"/>
    <property type="match status" value="1"/>
</dbReference>
<protein>
    <submittedName>
        <fullName evidence="8">Ankyrin repeat-containing domain protein</fullName>
    </submittedName>
</protein>
<evidence type="ECO:0000256" key="2">
    <source>
        <dbReference type="ARBA" id="ARBA00022737"/>
    </source>
</evidence>
<name>A0AAJ0F7M4_9PEZI</name>
<dbReference type="PROSITE" id="PS50297">
    <property type="entry name" value="ANK_REP_REGION"/>
    <property type="match status" value="5"/>
</dbReference>
<evidence type="ECO:0000313" key="8">
    <source>
        <dbReference type="EMBL" id="KAK1757002.1"/>
    </source>
</evidence>
<reference evidence="8" key="1">
    <citation type="submission" date="2023-06" db="EMBL/GenBank/DDBJ databases">
        <title>Genome-scale phylogeny and comparative genomics of the fungal order Sordariales.</title>
        <authorList>
            <consortium name="Lawrence Berkeley National Laboratory"/>
            <person name="Hensen N."/>
            <person name="Bonometti L."/>
            <person name="Westerberg I."/>
            <person name="Brannstrom I.O."/>
            <person name="Guillou S."/>
            <person name="Cros-Aarteil S."/>
            <person name="Calhoun S."/>
            <person name="Haridas S."/>
            <person name="Kuo A."/>
            <person name="Mondo S."/>
            <person name="Pangilinan J."/>
            <person name="Riley R."/>
            <person name="Labutti K."/>
            <person name="Andreopoulos B."/>
            <person name="Lipzen A."/>
            <person name="Chen C."/>
            <person name="Yanf M."/>
            <person name="Daum C."/>
            <person name="Ng V."/>
            <person name="Clum A."/>
            <person name="Steindorff A."/>
            <person name="Ohm R."/>
            <person name="Martin F."/>
            <person name="Silar P."/>
            <person name="Natvig D."/>
            <person name="Lalanne C."/>
            <person name="Gautier V."/>
            <person name="Ament-Velasquez S.L."/>
            <person name="Kruys A."/>
            <person name="Hutchinson M.I."/>
            <person name="Powell A.J."/>
            <person name="Barry K."/>
            <person name="Miller A.N."/>
            <person name="Grigoriev I.V."/>
            <person name="Debuchy R."/>
            <person name="Gladieux P."/>
            <person name="Thoren M.H."/>
            <person name="Johannesson H."/>
        </authorList>
    </citation>
    <scope>NUCLEOTIDE SEQUENCE</scope>
    <source>
        <strain evidence="8">PSN4</strain>
    </source>
</reference>
<dbReference type="Pfam" id="PF24883">
    <property type="entry name" value="NPHP3_N"/>
    <property type="match status" value="1"/>
</dbReference>
<dbReference type="Proteomes" id="UP001239445">
    <property type="component" value="Unassembled WGS sequence"/>
</dbReference>
<sequence>MPEKDRSKSPESERIRRDGLTVLHDPPDAQVDLVIIHGLNGAPYRTFCDEATGFFWPADISKTLPMARVMVFGYIADISTGSSNSLGVYQHAESLLLHLRNNRTGASEEKRPIVLLGHSLGGVVIKQALVTCQSSDPDIFEATKLIVFLGTPHRGSHVLDKSLAKVGLSVMKLASREIPKGVKPMLQPRANESFIINSEFMRAKGRIQIVNFYEQFARSGLQDVVVGKDSAVFDSEWSENIPMARDHEHLVRFESAEDDAYNTLRQTLRRKVTKLLEEIAQSTKDGRSDLMIRACLQSLGELNSVTNRVQAKEAHEKTLSWLWDVDSELFSWILTGSGLFAITGKPGSGKSVLMNEVAMRIRKRHRHQFGVIIHHEFNARGAPRDHSLNGFFRFALSQVLRQCPSSWNAVLEEWQFVAYELGHFYPDNALLDMQDVGSIEWPTSSLKKALYAAVEHAARESPVCFIIDALDECDGEFEHTPELMGFLGNMSPENPPESRGCVRVLFSCRDLPSATVKITSRGFRMEHRNEPDIAAYVNDRWSIFESTIERSDLKQLKLDLIRKADGIFLWAHLALERIQMALRDGATTAELKSTVDEIPDELGALFAVLLGNINPKYAEETNTMLAIALSAQRPLTLTEFRYAMALCAGPDTHSHEHLSGSAGFVQDDTTMMRRLRSRCGGLLEVKVVSNDDDKQDALMSGVVQFIHQSVKDSLLANNQPPKAKTLTSDGHELLSRCCLSYLSTREVQELASQLRTGSVLEMPQKELPFLKYAIESCFYHCQEAENRGYSQAELIDRHFGTDDDEQFADYVALRSVLHQRKKYKPGTNLLRLAIEHDLSTYVELRLSRDATDVGIGLPGGRSYLHIALWKQHLKTLRVLIKYGADVNLVHCPISQLGRAPYKLPYQQLRPLVLACGKGNLEIVELLLEHGADISSCTSCYSGFYINEALVSAVYSGNVQVVKRLLSEDPVAFSHPDVRVGAVWGLSNAIRNWHKNAESEHGDASLDWSAEKIHQMSSLILTDIGTTGFVFFSAARFWVLTGCHGDTLRYLISIGTDLSGIGDDGISFLSAACRYGTVSSVRELLQRGVDPHGTTGSRDTSYLSIAAYNRTPAVLKYLLQQGLAVDWQDARGGTPLHYAAHMASDEFVEALLGHNANVSILDHFNRRPFHWAVANLRLKNAVSTLEKLLYQESDIHLPDSDGLTPMHLAAASGALVAVEWLLSKGADPKTVDSHGRTTLHAAASSHSVDSTDVVALLVSKVDVNARDSADMTPLHHVFWTYDDTFMKHCNFDPAVAVNNAKLLLGKGADLDAADNAGNTPLHYAAGKNLKELVKLFLREGADAGALDVNGLRPLDLAQDEDVREILEDAIEASQKGYILK</sequence>
<evidence type="ECO:0000259" key="7">
    <source>
        <dbReference type="Pfam" id="PF25053"/>
    </source>
</evidence>
<dbReference type="SMART" id="SM00248">
    <property type="entry name" value="ANK"/>
    <property type="match status" value="11"/>
</dbReference>
<feature type="repeat" description="ANK" evidence="4">
    <location>
        <begin position="1130"/>
        <end position="1162"/>
    </location>
</feature>
<dbReference type="SUPFAM" id="SSF53474">
    <property type="entry name" value="alpha/beta-Hydrolases"/>
    <property type="match status" value="1"/>
</dbReference>
<gene>
    <name evidence="8" type="ORF">QBC47DRAFT_174186</name>
</gene>
<dbReference type="Gene3D" id="3.40.50.300">
    <property type="entry name" value="P-loop containing nucleotide triphosphate hydrolases"/>
    <property type="match status" value="1"/>
</dbReference>
<keyword evidence="3 4" id="KW-0040">ANK repeat</keyword>
<dbReference type="InterPro" id="IPR002110">
    <property type="entry name" value="Ankyrin_rpt"/>
</dbReference>
<dbReference type="Pfam" id="PF00023">
    <property type="entry name" value="Ank"/>
    <property type="match status" value="2"/>
</dbReference>
<evidence type="ECO:0000256" key="3">
    <source>
        <dbReference type="ARBA" id="ARBA00023043"/>
    </source>
</evidence>
<dbReference type="PROSITE" id="PS50088">
    <property type="entry name" value="ANK_REPEAT"/>
    <property type="match status" value="6"/>
</dbReference>
<organism evidence="8 9">
    <name type="scientific">Echria macrotheca</name>
    <dbReference type="NCBI Taxonomy" id="438768"/>
    <lineage>
        <taxon>Eukaryota</taxon>
        <taxon>Fungi</taxon>
        <taxon>Dikarya</taxon>
        <taxon>Ascomycota</taxon>
        <taxon>Pezizomycotina</taxon>
        <taxon>Sordariomycetes</taxon>
        <taxon>Sordariomycetidae</taxon>
        <taxon>Sordariales</taxon>
        <taxon>Schizotheciaceae</taxon>
        <taxon>Echria</taxon>
    </lineage>
</organism>
<dbReference type="EMBL" id="MU839831">
    <property type="protein sequence ID" value="KAK1757002.1"/>
    <property type="molecule type" value="Genomic_DNA"/>
</dbReference>
<proteinExistence type="inferred from homology"/>
<feature type="repeat" description="ANK" evidence="4">
    <location>
        <begin position="1315"/>
        <end position="1347"/>
    </location>
</feature>
<dbReference type="InterPro" id="IPR007751">
    <property type="entry name" value="DUF676_lipase-like"/>
</dbReference>
<feature type="repeat" description="ANK" evidence="4">
    <location>
        <begin position="1200"/>
        <end position="1232"/>
    </location>
</feature>
<dbReference type="InterPro" id="IPR036770">
    <property type="entry name" value="Ankyrin_rpt-contain_sf"/>
</dbReference>
<dbReference type="Pfam" id="PF25053">
    <property type="entry name" value="DUF7791"/>
    <property type="match status" value="1"/>
</dbReference>
<evidence type="ECO:0000256" key="1">
    <source>
        <dbReference type="ARBA" id="ARBA00007920"/>
    </source>
</evidence>
<dbReference type="Pfam" id="PF12796">
    <property type="entry name" value="Ank_2"/>
    <property type="match status" value="3"/>
</dbReference>
<evidence type="ECO:0000259" key="6">
    <source>
        <dbReference type="Pfam" id="PF24883"/>
    </source>
</evidence>
<dbReference type="InterPro" id="IPR027417">
    <property type="entry name" value="P-loop_NTPase"/>
</dbReference>
<dbReference type="PANTHER" id="PTHR24178">
    <property type="entry name" value="MOLTING PROTEIN MLT-4"/>
    <property type="match status" value="1"/>
</dbReference>
<feature type="repeat" description="ANK" evidence="4">
    <location>
        <begin position="1233"/>
        <end position="1267"/>
    </location>
</feature>
<dbReference type="InterPro" id="IPR056884">
    <property type="entry name" value="NPHP3-like_N"/>
</dbReference>
<dbReference type="SUPFAM" id="SSF52540">
    <property type="entry name" value="P-loop containing nucleoside triphosphate hydrolases"/>
    <property type="match status" value="1"/>
</dbReference>